<name>A0ABW4GGK0_9ACTN</name>
<evidence type="ECO:0000256" key="1">
    <source>
        <dbReference type="SAM" id="MobiDB-lite"/>
    </source>
</evidence>
<feature type="region of interest" description="Disordered" evidence="1">
    <location>
        <begin position="96"/>
        <end position="115"/>
    </location>
</feature>
<dbReference type="PANTHER" id="PTHR21028">
    <property type="entry name" value="SI:CH211-156B7.4"/>
    <property type="match status" value="1"/>
</dbReference>
<proteinExistence type="predicted"/>
<dbReference type="EMBL" id="JBHUCM010000031">
    <property type="protein sequence ID" value="MFD1541902.1"/>
    <property type="molecule type" value="Genomic_DNA"/>
</dbReference>
<dbReference type="Proteomes" id="UP001597097">
    <property type="component" value="Unassembled WGS sequence"/>
</dbReference>
<comment type="caution">
    <text evidence="3">The sequence shown here is derived from an EMBL/GenBank/DDBJ whole genome shotgun (WGS) entry which is preliminary data.</text>
</comment>
<dbReference type="CDD" id="cd07890">
    <property type="entry name" value="CYTH-like_AC_IV-like"/>
    <property type="match status" value="1"/>
</dbReference>
<dbReference type="SMART" id="SM01118">
    <property type="entry name" value="CYTH"/>
    <property type="match status" value="1"/>
</dbReference>
<dbReference type="InterPro" id="IPR008173">
    <property type="entry name" value="Adenylyl_cyclase_CyaB"/>
</dbReference>
<protein>
    <submittedName>
        <fullName evidence="3">Class IV adenylate cyclase</fullName>
    </submittedName>
</protein>
<feature type="region of interest" description="Disordered" evidence="1">
    <location>
        <begin position="57"/>
        <end position="87"/>
    </location>
</feature>
<dbReference type="PROSITE" id="PS51707">
    <property type="entry name" value="CYTH"/>
    <property type="match status" value="1"/>
</dbReference>
<reference evidence="4" key="1">
    <citation type="journal article" date="2019" name="Int. J. Syst. Evol. Microbiol.">
        <title>The Global Catalogue of Microorganisms (GCM) 10K type strain sequencing project: providing services to taxonomists for standard genome sequencing and annotation.</title>
        <authorList>
            <consortium name="The Broad Institute Genomics Platform"/>
            <consortium name="The Broad Institute Genome Sequencing Center for Infectious Disease"/>
            <person name="Wu L."/>
            <person name="Ma J."/>
        </authorList>
    </citation>
    <scope>NUCLEOTIDE SEQUENCE [LARGE SCALE GENOMIC DNA]</scope>
    <source>
        <strain evidence="4">CGMCC 1.15399</strain>
    </source>
</reference>
<evidence type="ECO:0000259" key="2">
    <source>
        <dbReference type="PROSITE" id="PS51707"/>
    </source>
</evidence>
<dbReference type="InterPro" id="IPR023577">
    <property type="entry name" value="CYTH_domain"/>
</dbReference>
<dbReference type="PANTHER" id="PTHR21028:SF2">
    <property type="entry name" value="CYTH DOMAIN-CONTAINING PROTEIN"/>
    <property type="match status" value="1"/>
</dbReference>
<evidence type="ECO:0000313" key="4">
    <source>
        <dbReference type="Proteomes" id="UP001597097"/>
    </source>
</evidence>
<gene>
    <name evidence="3" type="ORF">ACFSJ0_32975</name>
</gene>
<feature type="domain" description="CYTH" evidence="2">
    <location>
        <begin position="2"/>
        <end position="209"/>
    </location>
</feature>
<accession>A0ABW4GGK0</accession>
<evidence type="ECO:0000313" key="3">
    <source>
        <dbReference type="EMBL" id="MFD1541902.1"/>
    </source>
</evidence>
<sequence length="213" mass="23085">MPIEAEIKARVRRPEAVRAAMRGRAAAEARVYTDAYYDAPGRPLTTAGSELRIRTVTTPAAGLGQDPNPPTTPSSRAHRADTTTTASSRTILTYKAPSVHEATGSKPESETEVADPEALDAILRGLGYEPVISYEKHCVNWSYTTSGRRLLATLVTIPDLDGTFLEIETLTDDLQDLPAALAVVRAEMLDLGIDEHDFTTELYTEAVARSRTG</sequence>
<keyword evidence="4" id="KW-1185">Reference proteome</keyword>
<organism evidence="3 4">
    <name type="scientific">Nonomuraea guangzhouensis</name>
    <dbReference type="NCBI Taxonomy" id="1291555"/>
    <lineage>
        <taxon>Bacteria</taxon>
        <taxon>Bacillati</taxon>
        <taxon>Actinomycetota</taxon>
        <taxon>Actinomycetes</taxon>
        <taxon>Streptosporangiales</taxon>
        <taxon>Streptosporangiaceae</taxon>
        <taxon>Nonomuraea</taxon>
    </lineage>
</organism>
<dbReference type="Pfam" id="PF01928">
    <property type="entry name" value="CYTH"/>
    <property type="match status" value="1"/>
</dbReference>
<dbReference type="RefSeq" id="WP_219535592.1">
    <property type="nucleotide sequence ID" value="NZ_JAHKRM010000026.1"/>
</dbReference>